<dbReference type="Proteomes" id="UP000557307">
    <property type="component" value="Unassembled WGS sequence"/>
</dbReference>
<evidence type="ECO:0000313" key="3">
    <source>
        <dbReference type="Proteomes" id="UP000557307"/>
    </source>
</evidence>
<dbReference type="RefSeq" id="WP_184171919.1">
    <property type="nucleotide sequence ID" value="NZ_JACHGF010000002.1"/>
</dbReference>
<feature type="chain" id="PRO_5032356992" description="G8 domain-containing protein" evidence="1">
    <location>
        <begin position="25"/>
        <end position="601"/>
    </location>
</feature>
<evidence type="ECO:0000256" key="1">
    <source>
        <dbReference type="SAM" id="SignalP"/>
    </source>
</evidence>
<organism evidence="2 3">
    <name type="scientific">Rhabdobacter roseus</name>
    <dbReference type="NCBI Taxonomy" id="1655419"/>
    <lineage>
        <taxon>Bacteria</taxon>
        <taxon>Pseudomonadati</taxon>
        <taxon>Bacteroidota</taxon>
        <taxon>Cytophagia</taxon>
        <taxon>Cytophagales</taxon>
        <taxon>Cytophagaceae</taxon>
        <taxon>Rhabdobacter</taxon>
    </lineage>
</organism>
<dbReference type="AlphaFoldDB" id="A0A840THK7"/>
<feature type="signal peptide" evidence="1">
    <location>
        <begin position="1"/>
        <end position="24"/>
    </location>
</feature>
<evidence type="ECO:0008006" key="4">
    <source>
        <dbReference type="Google" id="ProtNLM"/>
    </source>
</evidence>
<keyword evidence="3" id="KW-1185">Reference proteome</keyword>
<reference evidence="2 3" key="1">
    <citation type="submission" date="2020-08" db="EMBL/GenBank/DDBJ databases">
        <title>Genomic Encyclopedia of Type Strains, Phase IV (KMG-IV): sequencing the most valuable type-strain genomes for metagenomic binning, comparative biology and taxonomic classification.</title>
        <authorList>
            <person name="Goeker M."/>
        </authorList>
    </citation>
    <scope>NUCLEOTIDE SEQUENCE [LARGE SCALE GENOMIC DNA]</scope>
    <source>
        <strain evidence="2 3">DSM 105074</strain>
    </source>
</reference>
<keyword evidence="1" id="KW-0732">Signal</keyword>
<name>A0A840THK7_9BACT</name>
<dbReference type="EMBL" id="JACHGF010000002">
    <property type="protein sequence ID" value="MBB5282944.1"/>
    <property type="molecule type" value="Genomic_DNA"/>
</dbReference>
<comment type="caution">
    <text evidence="2">The sequence shown here is derived from an EMBL/GenBank/DDBJ whole genome shotgun (WGS) entry which is preliminary data.</text>
</comment>
<accession>A0A840THK7</accession>
<gene>
    <name evidence="2" type="ORF">HNQ92_001070</name>
</gene>
<sequence length="601" mass="65160">MKNWTLFFLLLIAPFVGFSQNLWTGNVNSDWNEAGNWSLGTVPGPTTVVHIKSTVNKPYPVLSGNVEIDSLNMYTSGSGGALYLGPHELKAGVFFGAHSHIFSEGGTLRISMLRLCSGMNFYGNLTLRTDHGVLGSLDAGNTFHGDLTVYANPHITGPSCWPCGSLTFSNTFPDTFRGNCVFIKKNAGSLVFGVNPVHIVFEKKVTFIDSSSTGMNLGFTQRGGSVTFLDSVFFRVNNSWVRFQGNFDFQAPVTFRQTGGEIELTNWTDAANVAKPTYIRFRKDVLLDLSGGSLAFGSWPWNNVINRSVIDSGGTIRPVGQGFRGGSLSLHTITIHSPHTQILASTNSHTASIRTKVIFNNAEVHGSIQVKADDIDLIGTTFLGKAILEKGGYAAQPNSKGGNTFYKPVELINSGGYDWNLGVEYSNVYRDSVLISLSGTGHHQMDSNRGARFKVGKYGSLFEGPVRIITAATHSGDIELESNGNTEFRDMVDISGFKSGQLTFTNSQFRGVGLNRTLASAHPDMKLVLDDRCLFEGPVFIQVPRFGSDFTTFQKPAVIQKTGPGDDTSVGGNTFHGQVQFLNTAASGQLHLLSGDDKLIK</sequence>
<protein>
    <recommendedName>
        <fullName evidence="4">G8 domain-containing protein</fullName>
    </recommendedName>
</protein>
<evidence type="ECO:0000313" key="2">
    <source>
        <dbReference type="EMBL" id="MBB5282944.1"/>
    </source>
</evidence>
<proteinExistence type="predicted"/>